<dbReference type="EMBL" id="CM000881">
    <property type="protein sequence ID" value="KQK09761.1"/>
    <property type="molecule type" value="Genomic_DNA"/>
</dbReference>
<dbReference type="Gramene" id="KQK09761">
    <property type="protein sequence ID" value="KQK09761"/>
    <property type="gene ID" value="BRADI_2g50056v3"/>
</dbReference>
<reference evidence="2 3" key="1">
    <citation type="journal article" date="2010" name="Nature">
        <title>Genome sequencing and analysis of the model grass Brachypodium distachyon.</title>
        <authorList>
            <consortium name="International Brachypodium Initiative"/>
        </authorList>
    </citation>
    <scope>NUCLEOTIDE SEQUENCE [LARGE SCALE GENOMIC DNA]</scope>
    <source>
        <strain evidence="2 3">Bd21</strain>
    </source>
</reference>
<evidence type="ECO:0000256" key="1">
    <source>
        <dbReference type="SAM" id="MobiDB-lite"/>
    </source>
</evidence>
<reference evidence="2" key="2">
    <citation type="submission" date="2017-06" db="EMBL/GenBank/DDBJ databases">
        <title>WGS assembly of Brachypodium distachyon.</title>
        <authorList>
            <consortium name="The International Brachypodium Initiative"/>
            <person name="Lucas S."/>
            <person name="Harmon-Smith M."/>
            <person name="Lail K."/>
            <person name="Tice H."/>
            <person name="Grimwood J."/>
            <person name="Bruce D."/>
            <person name="Barry K."/>
            <person name="Shu S."/>
            <person name="Lindquist E."/>
            <person name="Wang M."/>
            <person name="Pitluck S."/>
            <person name="Vogel J.P."/>
            <person name="Garvin D.F."/>
            <person name="Mockler T.C."/>
            <person name="Schmutz J."/>
            <person name="Rokhsar D."/>
            <person name="Bevan M.W."/>
        </authorList>
    </citation>
    <scope>NUCLEOTIDE SEQUENCE</scope>
    <source>
        <strain evidence="2">Bd21</strain>
    </source>
</reference>
<dbReference type="EnsemblPlants" id="KQK09761">
    <property type="protein sequence ID" value="KQK09761"/>
    <property type="gene ID" value="BRADI_2g50056v3"/>
</dbReference>
<feature type="region of interest" description="Disordered" evidence="1">
    <location>
        <begin position="1"/>
        <end position="44"/>
    </location>
</feature>
<protein>
    <submittedName>
        <fullName evidence="2 3">Uncharacterized protein</fullName>
    </submittedName>
</protein>
<feature type="compositionally biased region" description="Gly residues" evidence="1">
    <location>
        <begin position="1"/>
        <end position="10"/>
    </location>
</feature>
<gene>
    <name evidence="2" type="ORF">BRADI_2g50056v3</name>
</gene>
<organism evidence="2">
    <name type="scientific">Brachypodium distachyon</name>
    <name type="common">Purple false brome</name>
    <name type="synonym">Trachynia distachya</name>
    <dbReference type="NCBI Taxonomy" id="15368"/>
    <lineage>
        <taxon>Eukaryota</taxon>
        <taxon>Viridiplantae</taxon>
        <taxon>Streptophyta</taxon>
        <taxon>Embryophyta</taxon>
        <taxon>Tracheophyta</taxon>
        <taxon>Spermatophyta</taxon>
        <taxon>Magnoliopsida</taxon>
        <taxon>Liliopsida</taxon>
        <taxon>Poales</taxon>
        <taxon>Poaceae</taxon>
        <taxon>BOP clade</taxon>
        <taxon>Pooideae</taxon>
        <taxon>Stipodae</taxon>
        <taxon>Brachypodieae</taxon>
        <taxon>Brachypodium</taxon>
    </lineage>
</organism>
<sequence length="71" mass="7571">MTTEEAGGGVPVAAPPPPPPEEEEQVLEGRRLHAPVARAGDGHRRRRWGLGWAVRLFAAGSRDRGGGCVVY</sequence>
<dbReference type="InParanoid" id="A0A0Q3KFK4"/>
<keyword evidence="4" id="KW-1185">Reference proteome</keyword>
<evidence type="ECO:0000313" key="3">
    <source>
        <dbReference type="EnsemblPlants" id="KQK09761"/>
    </source>
</evidence>
<proteinExistence type="predicted"/>
<dbReference type="AlphaFoldDB" id="A0A0Q3KFK4"/>
<evidence type="ECO:0000313" key="2">
    <source>
        <dbReference type="EMBL" id="KQK09761.1"/>
    </source>
</evidence>
<evidence type="ECO:0000313" key="4">
    <source>
        <dbReference type="Proteomes" id="UP000008810"/>
    </source>
</evidence>
<dbReference type="Proteomes" id="UP000008810">
    <property type="component" value="Chromosome 2"/>
</dbReference>
<accession>A0A0Q3KFK4</accession>
<name>A0A0Q3KFK4_BRADI</name>
<reference evidence="3" key="3">
    <citation type="submission" date="2018-08" db="UniProtKB">
        <authorList>
            <consortium name="EnsemblPlants"/>
        </authorList>
    </citation>
    <scope>IDENTIFICATION</scope>
    <source>
        <strain evidence="3">cv. Bd21</strain>
    </source>
</reference>